<comment type="similarity">
    <text evidence="2">Belongs to the rad21 family.</text>
</comment>
<reference evidence="5" key="2">
    <citation type="journal article" date="2022" name="Elife">
        <title>Obligate sexual reproduction of a homothallic fungus closely related to the Cryptococcus pathogenic species complex.</title>
        <authorList>
            <person name="Passer A.R."/>
            <person name="Clancey S.A."/>
            <person name="Shea T."/>
            <person name="David-Palma M."/>
            <person name="Averette A.F."/>
            <person name="Boekhout T."/>
            <person name="Porcel B.M."/>
            <person name="Nowrousian M."/>
            <person name="Cuomo C.A."/>
            <person name="Sun S."/>
            <person name="Heitman J."/>
            <person name="Coelho M.A."/>
        </authorList>
    </citation>
    <scope>NUCLEOTIDE SEQUENCE</scope>
    <source>
        <strain evidence="5">CBS 7841</strain>
    </source>
</reference>
<evidence type="ECO:0000313" key="5">
    <source>
        <dbReference type="EMBL" id="WVN89276.1"/>
    </source>
</evidence>
<evidence type="ECO:0000256" key="2">
    <source>
        <dbReference type="ARBA" id="ARBA00009870"/>
    </source>
</evidence>
<dbReference type="InterPro" id="IPR039781">
    <property type="entry name" value="Rad21/Rec8-like"/>
</dbReference>
<dbReference type="GO" id="GO:0003682">
    <property type="term" value="F:chromatin binding"/>
    <property type="evidence" value="ECO:0007669"/>
    <property type="project" value="TreeGrafter"/>
</dbReference>
<keyword evidence="6" id="KW-1185">Reference proteome</keyword>
<sequence>MFFSDDLLTSKKGSFGIIWLMATLGPRSKKITRKQLAAVDLAKTCSLIAQPPEPMALRLSGALLVGIARVYNQSFEIFYADVNTFHTNLRRSIATDFTSAGSFAATNSAIELSGSGKSKPEQITVGGTEFNWDADWNDEFANINWNNPTLCGRKRRASSVLSSSQATPQSQLHEFNQENEEEEGYESEVGRQMKRKKYSAPPSVNTLQRTPLHAYPLSNHLYSGPDLDFAPGGEVDLGLDLNFDAPGDTNDSFSGPNGRELEMPLIPMGDGDYGMNIDMGTGWDLPAMGLNDDPAIGDNAASVNHLNRQGSVETVEQELEIRNQKNRKVKKVSFDKSLEISQVEDINARMFYKDKMIKDRQEAREKEDEKQLSLWAERMVSGAGGLQFFEPIMNEWFSSLTRVSKFKWQQDLNHRKQGKEIHNDQDLDKDLDNNREMRNWFGSPPVAQPDAYDVVGGMDDFGADQAYNDDSGKQVGYREQSLENGSEQLEIEYARRETISNGNLPWETGARAGSYTPGFPDFADTSFTPGSLRYSLMTPQELRMRQNSLSGSHNRIMARHRRIRSSSLLSDRPDDDPLMLAPAPEDSLELPLGEMDLEQMLPTETQQARLADLPEAFKPEMLATLEKQCRDFFIYIEKRMVALQKENVEFEELVPITSGKHIAAIAFYDCLTLATKKVVNVHQLESWGEIDVEFAVSQIE</sequence>
<dbReference type="GO" id="GO:0006302">
    <property type="term" value="P:double-strand break repair"/>
    <property type="evidence" value="ECO:0007669"/>
    <property type="project" value="TreeGrafter"/>
</dbReference>
<evidence type="ECO:0000256" key="4">
    <source>
        <dbReference type="SAM" id="MobiDB-lite"/>
    </source>
</evidence>
<evidence type="ECO:0000256" key="3">
    <source>
        <dbReference type="ARBA" id="ARBA00023242"/>
    </source>
</evidence>
<dbReference type="RefSeq" id="XP_066069976.1">
    <property type="nucleotide sequence ID" value="XM_066213879.1"/>
</dbReference>
<dbReference type="Pfam" id="PF04825">
    <property type="entry name" value="Rad21_Rec8_N"/>
    <property type="match status" value="1"/>
</dbReference>
<dbReference type="InterPro" id="IPR036390">
    <property type="entry name" value="WH_DNA-bd_sf"/>
</dbReference>
<dbReference type="OrthoDB" id="10071381at2759"/>
<dbReference type="VEuPathDB" id="FungiDB:L203_02310"/>
<dbReference type="EMBL" id="CP143788">
    <property type="protein sequence ID" value="WVN89276.1"/>
    <property type="molecule type" value="Genomic_DNA"/>
</dbReference>
<dbReference type="InterPro" id="IPR023093">
    <property type="entry name" value="ScpA-like_C"/>
</dbReference>
<dbReference type="AlphaFoldDB" id="A0A1E3ILX2"/>
<dbReference type="InterPro" id="IPR006909">
    <property type="entry name" value="Rad21/Rec8_C_eu"/>
</dbReference>
<feature type="region of interest" description="Disordered" evidence="4">
    <location>
        <begin position="161"/>
        <end position="207"/>
    </location>
</feature>
<dbReference type="SUPFAM" id="SSF46785">
    <property type="entry name" value="Winged helix' DNA-binding domain"/>
    <property type="match status" value="1"/>
</dbReference>
<proteinExistence type="inferred from homology"/>
<dbReference type="PANTHER" id="PTHR12585:SF51">
    <property type="entry name" value="MEIOTIC RECOMBINATION PROTEIN REC8"/>
    <property type="match status" value="1"/>
</dbReference>
<dbReference type="GO" id="GO:0005634">
    <property type="term" value="C:nucleus"/>
    <property type="evidence" value="ECO:0007669"/>
    <property type="project" value="UniProtKB-SubCell"/>
</dbReference>
<dbReference type="GO" id="GO:0008278">
    <property type="term" value="C:cohesin complex"/>
    <property type="evidence" value="ECO:0007669"/>
    <property type="project" value="InterPro"/>
</dbReference>
<feature type="compositionally biased region" description="Acidic residues" evidence="4">
    <location>
        <begin position="177"/>
        <end position="186"/>
    </location>
</feature>
<dbReference type="InterPro" id="IPR006910">
    <property type="entry name" value="Rad21_Rec8_N"/>
</dbReference>
<comment type="subcellular location">
    <subcellularLocation>
        <location evidence="1">Nucleus</location>
    </subcellularLocation>
</comment>
<gene>
    <name evidence="5" type="ORF">L203_104497</name>
</gene>
<dbReference type="Pfam" id="PF04824">
    <property type="entry name" value="Rad21_Rec8"/>
    <property type="match status" value="1"/>
</dbReference>
<evidence type="ECO:0000313" key="6">
    <source>
        <dbReference type="Proteomes" id="UP000094043"/>
    </source>
</evidence>
<keyword evidence="3" id="KW-0539">Nucleus</keyword>
<feature type="compositionally biased region" description="Polar residues" evidence="4">
    <location>
        <begin position="161"/>
        <end position="173"/>
    </location>
</feature>
<organism evidence="5 6">
    <name type="scientific">Cryptococcus depauperatus CBS 7841</name>
    <dbReference type="NCBI Taxonomy" id="1295531"/>
    <lineage>
        <taxon>Eukaryota</taxon>
        <taxon>Fungi</taxon>
        <taxon>Dikarya</taxon>
        <taxon>Basidiomycota</taxon>
        <taxon>Agaricomycotina</taxon>
        <taxon>Tremellomycetes</taxon>
        <taxon>Tremellales</taxon>
        <taxon>Cryptococcaceae</taxon>
        <taxon>Cryptococcus</taxon>
    </lineage>
</organism>
<reference evidence="5" key="3">
    <citation type="submission" date="2024-01" db="EMBL/GenBank/DDBJ databases">
        <authorList>
            <person name="Coelho M.A."/>
            <person name="David-Palma M."/>
            <person name="Shea T."/>
            <person name="Sun S."/>
            <person name="Cuomo C.A."/>
            <person name="Heitman J."/>
        </authorList>
    </citation>
    <scope>NUCLEOTIDE SEQUENCE</scope>
    <source>
        <strain evidence="5">CBS 7841</strain>
    </source>
</reference>
<dbReference type="KEGG" id="cdep:91088707"/>
<dbReference type="PANTHER" id="PTHR12585">
    <property type="entry name" value="SCC1 / RAD21 FAMILY MEMBER"/>
    <property type="match status" value="1"/>
</dbReference>
<dbReference type="GO" id="GO:0007062">
    <property type="term" value="P:sister chromatid cohesion"/>
    <property type="evidence" value="ECO:0007669"/>
    <property type="project" value="InterPro"/>
</dbReference>
<protein>
    <submittedName>
        <fullName evidence="5">Uncharacterized protein</fullName>
    </submittedName>
</protein>
<dbReference type="Gene3D" id="1.10.10.580">
    <property type="entry name" value="Structural maintenance of chromosome 1. Chain E"/>
    <property type="match status" value="1"/>
</dbReference>
<dbReference type="GeneID" id="91088707"/>
<name>A0A1E3ILX2_9TREE</name>
<reference evidence="5" key="1">
    <citation type="submission" date="2016-06" db="EMBL/GenBank/DDBJ databases">
        <authorList>
            <person name="Cuomo C."/>
            <person name="Litvintseva A."/>
            <person name="Heitman J."/>
            <person name="Chen Y."/>
            <person name="Sun S."/>
            <person name="Springer D."/>
            <person name="Dromer F."/>
            <person name="Young S."/>
            <person name="Zeng Q."/>
            <person name="Chapman S."/>
            <person name="Gujja S."/>
            <person name="Saif S."/>
            <person name="Birren B."/>
        </authorList>
    </citation>
    <scope>NUCLEOTIDE SEQUENCE</scope>
    <source>
        <strain evidence="5">CBS 7841</strain>
    </source>
</reference>
<dbReference type="Proteomes" id="UP000094043">
    <property type="component" value="Chromosome 5"/>
</dbReference>
<dbReference type="CDD" id="cd21790">
    <property type="entry name" value="Rad21_Rec8_M_ScRec8p-like"/>
    <property type="match status" value="1"/>
</dbReference>
<evidence type="ECO:0000256" key="1">
    <source>
        <dbReference type="ARBA" id="ARBA00004123"/>
    </source>
</evidence>
<accession>A0A1E3ILX2</accession>